<evidence type="ECO:0000256" key="1">
    <source>
        <dbReference type="ARBA" id="ARBA00004141"/>
    </source>
</evidence>
<keyword evidence="3 7" id="KW-0813">Transport</keyword>
<feature type="transmembrane region" description="Helical" evidence="8">
    <location>
        <begin position="444"/>
        <end position="464"/>
    </location>
</feature>
<protein>
    <submittedName>
        <fullName evidence="10">Sugar porter family MFS transporter</fullName>
    </submittedName>
</protein>
<dbReference type="PRINTS" id="PR00171">
    <property type="entry name" value="SUGRTRNSPORT"/>
</dbReference>
<evidence type="ECO:0000256" key="3">
    <source>
        <dbReference type="ARBA" id="ARBA00022448"/>
    </source>
</evidence>
<dbReference type="InterPro" id="IPR036259">
    <property type="entry name" value="MFS_trans_sf"/>
</dbReference>
<comment type="similarity">
    <text evidence="2 7">Belongs to the major facilitator superfamily. Sugar transporter (TC 2.A.1.1) family.</text>
</comment>
<dbReference type="PROSITE" id="PS50850">
    <property type="entry name" value="MFS"/>
    <property type="match status" value="1"/>
</dbReference>
<name>A0ABX2E563_9FLAO</name>
<feature type="transmembrane region" description="Helical" evidence="8">
    <location>
        <begin position="75"/>
        <end position="94"/>
    </location>
</feature>
<feature type="domain" description="Major facilitator superfamily (MFS) profile" evidence="9">
    <location>
        <begin position="9"/>
        <end position="499"/>
    </location>
</feature>
<dbReference type="NCBIfam" id="TIGR00879">
    <property type="entry name" value="SP"/>
    <property type="match status" value="1"/>
</dbReference>
<keyword evidence="6 8" id="KW-0472">Membrane</keyword>
<organism evidence="10 11">
    <name type="scientific">Winogradskyella litoriviva</name>
    <dbReference type="NCBI Taxonomy" id="1220182"/>
    <lineage>
        <taxon>Bacteria</taxon>
        <taxon>Pseudomonadati</taxon>
        <taxon>Bacteroidota</taxon>
        <taxon>Flavobacteriia</taxon>
        <taxon>Flavobacteriales</taxon>
        <taxon>Flavobacteriaceae</taxon>
        <taxon>Winogradskyella</taxon>
    </lineage>
</organism>
<dbReference type="PANTHER" id="PTHR48020">
    <property type="entry name" value="PROTON MYO-INOSITOL COTRANSPORTER"/>
    <property type="match status" value="1"/>
</dbReference>
<comment type="subcellular location">
    <subcellularLocation>
        <location evidence="1">Membrane</location>
        <topology evidence="1">Multi-pass membrane protein</topology>
    </subcellularLocation>
</comment>
<evidence type="ECO:0000256" key="8">
    <source>
        <dbReference type="SAM" id="Phobius"/>
    </source>
</evidence>
<feature type="transmembrane region" description="Helical" evidence="8">
    <location>
        <begin position="470"/>
        <end position="492"/>
    </location>
</feature>
<dbReference type="Gene3D" id="1.20.1250.20">
    <property type="entry name" value="MFS general substrate transporter like domains"/>
    <property type="match status" value="2"/>
</dbReference>
<keyword evidence="4 8" id="KW-0812">Transmembrane</keyword>
<dbReference type="PROSITE" id="PS00217">
    <property type="entry name" value="SUGAR_TRANSPORT_2"/>
    <property type="match status" value="1"/>
</dbReference>
<evidence type="ECO:0000256" key="2">
    <source>
        <dbReference type="ARBA" id="ARBA00010992"/>
    </source>
</evidence>
<evidence type="ECO:0000256" key="4">
    <source>
        <dbReference type="ARBA" id="ARBA00022692"/>
    </source>
</evidence>
<gene>
    <name evidence="10" type="ORF">HNV10_10255</name>
</gene>
<comment type="caution">
    <text evidence="10">The sequence shown here is derived from an EMBL/GenBank/DDBJ whole genome shotgun (WGS) entry which is preliminary data.</text>
</comment>
<feature type="transmembrane region" description="Helical" evidence="8">
    <location>
        <begin position="291"/>
        <end position="314"/>
    </location>
</feature>
<keyword evidence="11" id="KW-1185">Reference proteome</keyword>
<feature type="transmembrane region" description="Helical" evidence="8">
    <location>
        <begin position="254"/>
        <end position="279"/>
    </location>
</feature>
<evidence type="ECO:0000259" key="9">
    <source>
        <dbReference type="PROSITE" id="PS50850"/>
    </source>
</evidence>
<dbReference type="Proteomes" id="UP000805085">
    <property type="component" value="Unassembled WGS sequence"/>
</dbReference>
<feature type="transmembrane region" description="Helical" evidence="8">
    <location>
        <begin position="7"/>
        <end position="34"/>
    </location>
</feature>
<dbReference type="SUPFAM" id="SSF103473">
    <property type="entry name" value="MFS general substrate transporter"/>
    <property type="match status" value="1"/>
</dbReference>
<evidence type="ECO:0000256" key="6">
    <source>
        <dbReference type="ARBA" id="ARBA00023136"/>
    </source>
</evidence>
<feature type="transmembrane region" description="Helical" evidence="8">
    <location>
        <begin position="174"/>
        <end position="193"/>
    </location>
</feature>
<accession>A0ABX2E563</accession>
<keyword evidence="5 8" id="KW-1133">Transmembrane helix</keyword>
<dbReference type="InterPro" id="IPR005829">
    <property type="entry name" value="Sugar_transporter_CS"/>
</dbReference>
<feature type="transmembrane region" description="Helical" evidence="8">
    <location>
        <begin position="133"/>
        <end position="154"/>
    </location>
</feature>
<dbReference type="InterPro" id="IPR005828">
    <property type="entry name" value="MFS_sugar_transport-like"/>
</dbReference>
<feature type="transmembrane region" description="Helical" evidence="8">
    <location>
        <begin position="321"/>
        <end position="341"/>
    </location>
</feature>
<evidence type="ECO:0000313" key="10">
    <source>
        <dbReference type="EMBL" id="NRD23624.1"/>
    </source>
</evidence>
<evidence type="ECO:0000256" key="7">
    <source>
        <dbReference type="RuleBase" id="RU003346"/>
    </source>
</evidence>
<dbReference type="PROSITE" id="PS00216">
    <property type="entry name" value="SUGAR_TRANSPORT_1"/>
    <property type="match status" value="2"/>
</dbReference>
<dbReference type="PANTHER" id="PTHR48020:SF12">
    <property type="entry name" value="PROTON MYO-INOSITOL COTRANSPORTER"/>
    <property type="match status" value="1"/>
</dbReference>
<dbReference type="Pfam" id="PF00083">
    <property type="entry name" value="Sugar_tr"/>
    <property type="match status" value="2"/>
</dbReference>
<reference evidence="10 11" key="1">
    <citation type="journal article" date="2015" name="Int. J. Syst. Evol. Microbiol.">
        <title>Winogradskyella litoriviva sp. nov., isolated from coastal seawater.</title>
        <authorList>
            <person name="Nedashkovskaya O.I."/>
            <person name="Kukhlevskiy A.D."/>
            <person name="Zhukova N.V."/>
            <person name="Kim S.J."/>
            <person name="Rhee S.K."/>
            <person name="Mikhailov V.V."/>
        </authorList>
    </citation>
    <scope>NUCLEOTIDE SEQUENCE [LARGE SCALE GENOMIC DNA]</scope>
    <source>
        <strain evidence="10 11">KMM6491</strain>
    </source>
</reference>
<feature type="transmembrane region" description="Helical" evidence="8">
    <location>
        <begin position="409"/>
        <end position="432"/>
    </location>
</feature>
<feature type="transmembrane region" description="Helical" evidence="8">
    <location>
        <begin position="100"/>
        <end position="121"/>
    </location>
</feature>
<feature type="transmembrane region" description="Helical" evidence="8">
    <location>
        <begin position="46"/>
        <end position="63"/>
    </location>
</feature>
<dbReference type="InterPro" id="IPR003663">
    <property type="entry name" value="Sugar/inositol_transpt"/>
</dbReference>
<evidence type="ECO:0000256" key="5">
    <source>
        <dbReference type="ARBA" id="ARBA00022989"/>
    </source>
</evidence>
<dbReference type="InterPro" id="IPR050814">
    <property type="entry name" value="Myo-inositol_Transporter"/>
</dbReference>
<evidence type="ECO:0000313" key="11">
    <source>
        <dbReference type="Proteomes" id="UP000805085"/>
    </source>
</evidence>
<dbReference type="RefSeq" id="WP_173301259.1">
    <property type="nucleotide sequence ID" value="NZ_JABRWQ010000004.1"/>
</dbReference>
<dbReference type="EMBL" id="JABRWQ010000004">
    <property type="protein sequence ID" value="NRD23624.1"/>
    <property type="molecule type" value="Genomic_DNA"/>
</dbReference>
<dbReference type="InterPro" id="IPR020846">
    <property type="entry name" value="MFS_dom"/>
</dbReference>
<proteinExistence type="inferred from homology"/>
<sequence>MNKAYTIFVSFIVALGGFLFGFDAGIISGVMSFAGPEFDLNEIQSGWVVSSPSFAAMIAMLFSGRLSDRFGRKRLLIIVAFLYGISAVLSALATSYEILYIARMIGGLAFGAALVLAPIYIAEISTAENRGKLVTLQQLNIVFGFFAAFLSNYFFNKYNTPESDFFTDENVWRWMLGVELIPALLYFMFLFFVPKSPRWLYLKHRVTEAKQVLIKLHGIEKGHAEIASIEENADTNKDKSKLNIKDLLKPSLRFILIVGLIVGVLQQITGINAVYFYATSIFKQTGIGTDAAFSSGVLLSTISVVFTFVAIYLIDRMGRRPLLLIGTAGIAVSLLLCAYGFNQATYQLPKEKIAQFEFSDAEKLMPFADKVYDNDIDFKSDIKSALGTKIYGKNDGAILEAATQINAPLILIGILGFVACFAFSLGPVMWVLLSELFPLKYRGLAIGVIAFVNSLMSSIIQLIFPWELSHLGNALTFFIFGAIATIGFFILLKILPETKGKSLEAIEKELVKSSMDVSL</sequence>